<dbReference type="AlphaFoldDB" id="A0A0S4XR40"/>
<evidence type="ECO:0000313" key="1">
    <source>
        <dbReference type="EMBL" id="CUV66412.1"/>
    </source>
</evidence>
<accession>A0A0S4XR40</accession>
<name>A0A0S4XR40_9BACT</name>
<proteinExistence type="predicted"/>
<organism evidence="1">
    <name type="scientific">Sulfurovum sp. enrichment culture clone C5</name>
    <dbReference type="NCBI Taxonomy" id="497650"/>
    <lineage>
        <taxon>Bacteria</taxon>
        <taxon>Pseudomonadati</taxon>
        <taxon>Campylobacterota</taxon>
        <taxon>Epsilonproteobacteria</taxon>
        <taxon>Campylobacterales</taxon>
        <taxon>Sulfurovaceae</taxon>
        <taxon>Sulfurovum</taxon>
        <taxon>environmental samples</taxon>
    </lineage>
</organism>
<sequence>MELSLNNTNGITAIGEVIHTYKNAKPIAKNEIVNLPKGFHYNLWNELPSSKRWSHNFKREKTAIDHIILPASLFDKKGINYKDNSFGVFAPNYLLNRYGGINRWKIKNGNHLGSGYSDHLPIKAFFTTNPFNLTNKAMPFSAIKKPIDYLYQVDGITNDILLENVTVVWARKNIALIKQTPNNRGIVLYKCQNGLKVGGKYDIIVHEIKTYKGLKEITNITPSKLKGVVNIAPFYKNTKSLNFPINQNEVIKDIVGVYKNHKIYFANGKSLPIFFKIKNFIIKDSSKVKILYGHLGYYKGVEIVIYDKNDIEIME</sequence>
<protein>
    <submittedName>
        <fullName evidence="1">Uncharacterized protein</fullName>
    </submittedName>
</protein>
<dbReference type="EMBL" id="FAXN01000087">
    <property type="protein sequence ID" value="CUV66412.1"/>
    <property type="molecule type" value="Genomic_DNA"/>
</dbReference>
<reference evidence="1" key="1">
    <citation type="submission" date="2015-11" db="EMBL/GenBank/DDBJ databases">
        <authorList>
            <person name="Zhang Y."/>
            <person name="Guo Z."/>
        </authorList>
    </citation>
    <scope>NUCLEOTIDE SEQUENCE</scope>
    <source>
        <strain evidence="1">BN30871</strain>
    </source>
</reference>
<gene>
    <name evidence="1" type="ORF">BN3087_820001</name>
</gene>